<dbReference type="EMBL" id="UINC01109954">
    <property type="protein sequence ID" value="SVC77137.1"/>
    <property type="molecule type" value="Genomic_DNA"/>
</dbReference>
<feature type="non-terminal residue" evidence="1">
    <location>
        <position position="1"/>
    </location>
</feature>
<evidence type="ECO:0000313" key="1">
    <source>
        <dbReference type="EMBL" id="SVC77137.1"/>
    </source>
</evidence>
<sequence>IVSYRLGILYFVWSKSKLNRSHFGGLS</sequence>
<organism evidence="1">
    <name type="scientific">marine metagenome</name>
    <dbReference type="NCBI Taxonomy" id="408172"/>
    <lineage>
        <taxon>unclassified sequences</taxon>
        <taxon>metagenomes</taxon>
        <taxon>ecological metagenomes</taxon>
    </lineage>
</organism>
<dbReference type="AlphaFoldDB" id="A0A382PW93"/>
<gene>
    <name evidence="1" type="ORF">METZ01_LOCUS329991</name>
</gene>
<proteinExistence type="predicted"/>
<protein>
    <submittedName>
        <fullName evidence="1">Uncharacterized protein</fullName>
    </submittedName>
</protein>
<reference evidence="1" key="1">
    <citation type="submission" date="2018-05" db="EMBL/GenBank/DDBJ databases">
        <authorList>
            <person name="Lanie J.A."/>
            <person name="Ng W.-L."/>
            <person name="Kazmierczak K.M."/>
            <person name="Andrzejewski T.M."/>
            <person name="Davidsen T.M."/>
            <person name="Wayne K.J."/>
            <person name="Tettelin H."/>
            <person name="Glass J.I."/>
            <person name="Rusch D."/>
            <person name="Podicherti R."/>
            <person name="Tsui H.-C.T."/>
            <person name="Winkler M.E."/>
        </authorList>
    </citation>
    <scope>NUCLEOTIDE SEQUENCE</scope>
</reference>
<accession>A0A382PW93</accession>
<name>A0A382PW93_9ZZZZ</name>